<dbReference type="Proteomes" id="UP000486847">
    <property type="component" value="Unassembled WGS sequence"/>
</dbReference>
<sequence>MAEFMLVACKCVGVGWILLTFFIVLHSYIRLVNDGKDPWYTLFGAAFVWVIIGVMPVVVAKMAWRFVS</sequence>
<protein>
    <submittedName>
        <fullName evidence="3">Uncharacterized protein</fullName>
    </submittedName>
</protein>
<dbReference type="AlphaFoldDB" id="A0A0V9GR55"/>
<evidence type="ECO:0000313" key="3">
    <source>
        <dbReference type="EMBL" id="MTE91967.1"/>
    </source>
</evidence>
<feature type="transmembrane region" description="Helical" evidence="1">
    <location>
        <begin position="7"/>
        <end position="29"/>
    </location>
</feature>
<dbReference type="EMBL" id="WCEW01000050">
    <property type="protein sequence ID" value="MTE91967.1"/>
    <property type="molecule type" value="Genomic_DNA"/>
</dbReference>
<comment type="caution">
    <text evidence="3">The sequence shown here is derived from an EMBL/GenBank/DDBJ whole genome shotgun (WGS) entry which is preliminary data.</text>
</comment>
<reference evidence="2" key="2">
    <citation type="submission" date="2020-09" db="EMBL/GenBank/DDBJ databases">
        <title>Emerging polyconal dissemination of OXA-244-producing E. coli in France.</title>
        <authorList>
            <person name="Emeraud C."/>
            <person name="Girlich D."/>
            <person name="Bonnin R.A."/>
            <person name="Jousset A.B."/>
            <person name="Naas T."/>
            <person name="Dortet L."/>
        </authorList>
    </citation>
    <scope>NUCLEOTIDE SEQUENCE</scope>
    <source>
        <strain evidence="2">225E3</strain>
    </source>
</reference>
<name>A0A0V9GR55_ECOLX</name>
<dbReference type="RefSeq" id="WP_060626364.1">
    <property type="nucleotide sequence ID" value="NZ_CP054343.1"/>
</dbReference>
<evidence type="ECO:0000313" key="4">
    <source>
        <dbReference type="Proteomes" id="UP000486847"/>
    </source>
</evidence>
<gene>
    <name evidence="3" type="ORF">F9B07_24810</name>
    <name evidence="2" type="ORF">IH772_25345</name>
</gene>
<keyword evidence="1" id="KW-1133">Transmembrane helix</keyword>
<evidence type="ECO:0000313" key="2">
    <source>
        <dbReference type="EMBL" id="MBE0980539.1"/>
    </source>
</evidence>
<keyword evidence="1" id="KW-0472">Membrane</keyword>
<organism evidence="3 4">
    <name type="scientific">Escherichia coli</name>
    <dbReference type="NCBI Taxonomy" id="562"/>
    <lineage>
        <taxon>Bacteria</taxon>
        <taxon>Pseudomonadati</taxon>
        <taxon>Pseudomonadota</taxon>
        <taxon>Gammaproteobacteria</taxon>
        <taxon>Enterobacterales</taxon>
        <taxon>Enterobacteriaceae</taxon>
        <taxon>Escherichia</taxon>
    </lineage>
</organism>
<dbReference type="EMBL" id="JACZOI010000180">
    <property type="protein sequence ID" value="MBE0980539.1"/>
    <property type="molecule type" value="Genomic_DNA"/>
</dbReference>
<dbReference type="Proteomes" id="UP000640866">
    <property type="component" value="Unassembled WGS sequence"/>
</dbReference>
<keyword evidence="1" id="KW-0812">Transmembrane</keyword>
<evidence type="ECO:0000256" key="1">
    <source>
        <dbReference type="SAM" id="Phobius"/>
    </source>
</evidence>
<accession>A0A0V9GR55</accession>
<proteinExistence type="predicted"/>
<feature type="transmembrane region" description="Helical" evidence="1">
    <location>
        <begin position="41"/>
        <end position="64"/>
    </location>
</feature>
<reference evidence="3 4" key="1">
    <citation type="submission" date="2019-10" db="EMBL/GenBank/DDBJ databases">
        <title>Comparative genomic analysis of antimicrobial resistant Escherichia coli of diverse origin.</title>
        <authorList>
            <person name="Ghatak S."/>
            <person name="Milton A.P."/>
            <person name="Rhetso K."/>
            <person name="Purkait D."/>
            <person name="Das S."/>
            <person name="Puro K.-U."/>
            <person name="Shakuntala I."/>
            <person name="Sen A."/>
            <person name="Sanjukta R."/>
            <person name="Priya G.B."/>
            <person name="Mawlong M."/>
            <person name="Lyngdoh V."/>
            <person name="Rynghang J."/>
            <person name="Mawphlang B.L."/>
        </authorList>
    </citation>
    <scope>NUCLEOTIDE SEQUENCE [LARGE SCALE GENOMIC DNA]</scope>
    <source>
        <strain evidence="3 4">SE161</strain>
    </source>
</reference>